<proteinExistence type="predicted"/>
<accession>A0AC34Q3B9</accession>
<sequence>MVYGATAGDEGEYPSLPSMVDISKNFTNCFESNKREYYTISERVNGKIMKYLDNPDPDPEDCIMDVDAIIRKEFRELIVKKCHCGEMFLAVTTSAYHERYDMYCED</sequence>
<protein>
    <submittedName>
        <fullName evidence="2">Uncharacterized protein</fullName>
    </submittedName>
</protein>
<dbReference type="WBParaSite" id="JU765_v2.g12449.t1">
    <property type="protein sequence ID" value="JU765_v2.g12449.t1"/>
    <property type="gene ID" value="JU765_v2.g12449"/>
</dbReference>
<evidence type="ECO:0000313" key="1">
    <source>
        <dbReference type="Proteomes" id="UP000887576"/>
    </source>
</evidence>
<reference evidence="2" key="1">
    <citation type="submission" date="2025-08" db="UniProtKB">
        <authorList>
            <consortium name="WormBaseParasite"/>
        </authorList>
    </citation>
    <scope>IDENTIFICATION</scope>
</reference>
<name>A0AC34Q3B9_9BILA</name>
<organism evidence="1 2">
    <name type="scientific">Panagrolaimus sp. JU765</name>
    <dbReference type="NCBI Taxonomy" id="591449"/>
    <lineage>
        <taxon>Eukaryota</taxon>
        <taxon>Metazoa</taxon>
        <taxon>Ecdysozoa</taxon>
        <taxon>Nematoda</taxon>
        <taxon>Chromadorea</taxon>
        <taxon>Rhabditida</taxon>
        <taxon>Tylenchina</taxon>
        <taxon>Panagrolaimomorpha</taxon>
        <taxon>Panagrolaimoidea</taxon>
        <taxon>Panagrolaimidae</taxon>
        <taxon>Panagrolaimus</taxon>
    </lineage>
</organism>
<dbReference type="Proteomes" id="UP000887576">
    <property type="component" value="Unplaced"/>
</dbReference>
<evidence type="ECO:0000313" key="2">
    <source>
        <dbReference type="WBParaSite" id="JU765_v2.g12449.t1"/>
    </source>
</evidence>